<dbReference type="UniPathway" id="UPA00545">
    <property type="reaction ID" value="UER00823"/>
</dbReference>
<dbReference type="InterPro" id="IPR011050">
    <property type="entry name" value="Pectin_lyase_fold/virulence"/>
</dbReference>
<keyword evidence="3 5" id="KW-0063">Aspartyl esterase</keyword>
<sequence length="476" mass="49876">MAERRSRRRKLLGFATALLVPAGLIGWAVLPSNAAAAPAAGSTYQLVVKKSGKCIDVPAASKDNGALLQQWGCTTGSTWQQFKLVASGSNFLLQNVNSGKCVDVPSGATTSGLRLQQWGCVGSQTNQQWKTVASGTDTFQIVNIASGLCISDQGASTANGASIIQETCTANSNKQWAFNLVSGGSTGTFTVAADGTGTYKTVQAAVDAVAANNTSRKTITIKPGTYREIVTIPSNKPFITLQGGGDSSDDVVIVNNRSNAGGYGTSGSATFFANGKETNATNLTISNDYGEGSQAVAANLNADRLIFDNVRFLGAQDTLLLNSGRSYIKNSYVEGTVDFIFGGGTTVINATKIYQKRSTGGPITAARTDAANAYGFLIYKSTVTGATNNTTGLGRPWGQDAQVLYRETSLSATIATAQPWTNMSTNTWQNARFFEYANTGSGATKNSNRPQMSASTAANYTPQKYLAGSDNWNPVG</sequence>
<dbReference type="OrthoDB" id="112037at2"/>
<dbReference type="EC" id="3.1.1.11" evidence="5"/>
<dbReference type="InterPro" id="IPR035992">
    <property type="entry name" value="Ricin_B-like_lectins"/>
</dbReference>
<dbReference type="PANTHER" id="PTHR31321:SF57">
    <property type="entry name" value="PECTINESTERASE 53-RELATED"/>
    <property type="match status" value="1"/>
</dbReference>
<comment type="catalytic activity">
    <reaction evidence="5">
        <text>[(1-&gt;4)-alpha-D-galacturonosyl methyl ester](n) + n H2O = [(1-&gt;4)-alpha-D-galacturonosyl](n) + n methanol + n H(+)</text>
        <dbReference type="Rhea" id="RHEA:22380"/>
        <dbReference type="Rhea" id="RHEA-COMP:14570"/>
        <dbReference type="Rhea" id="RHEA-COMP:14573"/>
        <dbReference type="ChEBI" id="CHEBI:15377"/>
        <dbReference type="ChEBI" id="CHEBI:15378"/>
        <dbReference type="ChEBI" id="CHEBI:17790"/>
        <dbReference type="ChEBI" id="CHEBI:140522"/>
        <dbReference type="ChEBI" id="CHEBI:140523"/>
        <dbReference type="EC" id="3.1.1.11"/>
    </reaction>
</comment>
<dbReference type="EMBL" id="QLMJ01000003">
    <property type="protein sequence ID" value="RAK40079.1"/>
    <property type="molecule type" value="Genomic_DNA"/>
</dbReference>
<evidence type="ECO:0000259" key="6">
    <source>
        <dbReference type="SMART" id="SM00458"/>
    </source>
</evidence>
<dbReference type="GO" id="GO:0042545">
    <property type="term" value="P:cell wall modification"/>
    <property type="evidence" value="ECO:0007669"/>
    <property type="project" value="UniProtKB-UniRule"/>
</dbReference>
<evidence type="ECO:0000256" key="4">
    <source>
        <dbReference type="PROSITE-ProRule" id="PRU10040"/>
    </source>
</evidence>
<protein>
    <recommendedName>
        <fullName evidence="5">Pectinesterase</fullName>
        <ecNumber evidence="5">3.1.1.11</ecNumber>
    </recommendedName>
</protein>
<dbReference type="PROSITE" id="PS50231">
    <property type="entry name" value="RICIN_B_LECTIN"/>
    <property type="match status" value="1"/>
</dbReference>
<evidence type="ECO:0000256" key="1">
    <source>
        <dbReference type="ARBA" id="ARBA00008891"/>
    </source>
</evidence>
<dbReference type="InterPro" id="IPR000772">
    <property type="entry name" value="Ricin_B_lectin"/>
</dbReference>
<dbReference type="InterPro" id="IPR000070">
    <property type="entry name" value="Pectinesterase_cat"/>
</dbReference>
<dbReference type="Pfam" id="PF14200">
    <property type="entry name" value="RicinB_lectin_2"/>
    <property type="match status" value="1"/>
</dbReference>
<comment type="caution">
    <text evidence="7">The sequence shown here is derived from an EMBL/GenBank/DDBJ whole genome shotgun (WGS) entry which is preliminary data.</text>
</comment>
<evidence type="ECO:0000256" key="5">
    <source>
        <dbReference type="RuleBase" id="RU000589"/>
    </source>
</evidence>
<dbReference type="InterPro" id="IPR012334">
    <property type="entry name" value="Pectin_lyas_fold"/>
</dbReference>
<dbReference type="AlphaFoldDB" id="A0A327ZI16"/>
<organism evidence="7 8">
    <name type="scientific">Actinoplanes lutulentus</name>
    <dbReference type="NCBI Taxonomy" id="1287878"/>
    <lineage>
        <taxon>Bacteria</taxon>
        <taxon>Bacillati</taxon>
        <taxon>Actinomycetota</taxon>
        <taxon>Actinomycetes</taxon>
        <taxon>Micromonosporales</taxon>
        <taxon>Micromonosporaceae</taxon>
        <taxon>Actinoplanes</taxon>
    </lineage>
</organism>
<evidence type="ECO:0000256" key="2">
    <source>
        <dbReference type="ARBA" id="ARBA00022801"/>
    </source>
</evidence>
<dbReference type="GO" id="GO:0009279">
    <property type="term" value="C:cell outer membrane"/>
    <property type="evidence" value="ECO:0007669"/>
    <property type="project" value="TreeGrafter"/>
</dbReference>
<feature type="active site" evidence="4">
    <location>
        <position position="338"/>
    </location>
</feature>
<keyword evidence="8" id="KW-1185">Reference proteome</keyword>
<dbReference type="SUPFAM" id="SSF50370">
    <property type="entry name" value="Ricin B-like lectins"/>
    <property type="match status" value="1"/>
</dbReference>
<dbReference type="Gene3D" id="2.160.20.10">
    <property type="entry name" value="Single-stranded right-handed beta-helix, Pectin lyase-like"/>
    <property type="match status" value="1"/>
</dbReference>
<dbReference type="SUPFAM" id="SSF51126">
    <property type="entry name" value="Pectin lyase-like"/>
    <property type="match status" value="1"/>
</dbReference>
<accession>A0A327ZI16</accession>
<dbReference type="RefSeq" id="WP_111648150.1">
    <property type="nucleotide sequence ID" value="NZ_JACHWI010000009.1"/>
</dbReference>
<reference evidence="7 8" key="1">
    <citation type="submission" date="2018-06" db="EMBL/GenBank/DDBJ databases">
        <title>Genomic Encyclopedia of Type Strains, Phase III (KMG-III): the genomes of soil and plant-associated and newly described type strains.</title>
        <authorList>
            <person name="Whitman W."/>
        </authorList>
    </citation>
    <scope>NUCLEOTIDE SEQUENCE [LARGE SCALE GENOMIC DNA]</scope>
    <source>
        <strain evidence="7 8">CGMCC 4.7090</strain>
    </source>
</reference>
<keyword evidence="2 5" id="KW-0378">Hydrolase</keyword>
<dbReference type="Gene3D" id="2.80.10.50">
    <property type="match status" value="2"/>
</dbReference>
<dbReference type="InterPro" id="IPR006311">
    <property type="entry name" value="TAT_signal"/>
</dbReference>
<evidence type="ECO:0000313" key="8">
    <source>
        <dbReference type="Proteomes" id="UP000249341"/>
    </source>
</evidence>
<feature type="domain" description="Ricin B lectin" evidence="6">
    <location>
        <begin position="41"/>
        <end position="179"/>
    </location>
</feature>
<comment type="pathway">
    <text evidence="5">Glycan metabolism; pectin degradation; 2-dehydro-3-deoxy-D-gluconate from pectin: step 1/5.</text>
</comment>
<comment type="similarity">
    <text evidence="1">Belongs to the pectinesterase family.</text>
</comment>
<name>A0A327ZI16_9ACTN</name>
<dbReference type="SMART" id="SM00458">
    <property type="entry name" value="RICIN"/>
    <property type="match status" value="1"/>
</dbReference>
<gene>
    <name evidence="7" type="ORF">B0I29_103105</name>
</gene>
<proteinExistence type="inferred from homology"/>
<dbReference type="Pfam" id="PF01095">
    <property type="entry name" value="Pectinesterase"/>
    <property type="match status" value="1"/>
</dbReference>
<dbReference type="CDD" id="cd00161">
    <property type="entry name" value="beta-trefoil_Ricin-like"/>
    <property type="match status" value="1"/>
</dbReference>
<evidence type="ECO:0000313" key="7">
    <source>
        <dbReference type="EMBL" id="RAK40079.1"/>
    </source>
</evidence>
<dbReference type="PANTHER" id="PTHR31321">
    <property type="entry name" value="ACYL-COA THIOESTER HYDROLASE YBHC-RELATED"/>
    <property type="match status" value="1"/>
</dbReference>
<dbReference type="GO" id="GO:0045490">
    <property type="term" value="P:pectin catabolic process"/>
    <property type="evidence" value="ECO:0007669"/>
    <property type="project" value="UniProtKB-UniRule"/>
</dbReference>
<dbReference type="GO" id="GO:0030599">
    <property type="term" value="F:pectinesterase activity"/>
    <property type="evidence" value="ECO:0007669"/>
    <property type="project" value="UniProtKB-UniRule"/>
</dbReference>
<dbReference type="Proteomes" id="UP000249341">
    <property type="component" value="Unassembled WGS sequence"/>
</dbReference>
<dbReference type="PROSITE" id="PS00503">
    <property type="entry name" value="PECTINESTERASE_2"/>
    <property type="match status" value="1"/>
</dbReference>
<dbReference type="PROSITE" id="PS51318">
    <property type="entry name" value="TAT"/>
    <property type="match status" value="1"/>
</dbReference>
<evidence type="ECO:0000256" key="3">
    <source>
        <dbReference type="ARBA" id="ARBA00023085"/>
    </source>
</evidence>
<dbReference type="InterPro" id="IPR033131">
    <property type="entry name" value="Pectinesterase_Asp_AS"/>
</dbReference>